<gene>
    <name evidence="1" type="ORF">Lbir_0283</name>
    <name evidence="2" type="ORF">NCTC12437_03248</name>
</gene>
<keyword evidence="3" id="KW-1185">Reference proteome</keyword>
<dbReference type="Proteomes" id="UP000054735">
    <property type="component" value="Unassembled WGS sequence"/>
</dbReference>
<evidence type="ECO:0000313" key="3">
    <source>
        <dbReference type="Proteomes" id="UP000054735"/>
    </source>
</evidence>
<dbReference type="OrthoDB" id="5292689at2"/>
<organism evidence="2 4">
    <name type="scientific">Legionella birminghamensis</name>
    <dbReference type="NCBI Taxonomy" id="28083"/>
    <lineage>
        <taxon>Bacteria</taxon>
        <taxon>Pseudomonadati</taxon>
        <taxon>Pseudomonadota</taxon>
        <taxon>Gammaproteobacteria</taxon>
        <taxon>Legionellales</taxon>
        <taxon>Legionellaceae</taxon>
        <taxon>Legionella</taxon>
    </lineage>
</organism>
<dbReference type="RefSeq" id="WP_058522405.1">
    <property type="nucleotide sequence ID" value="NZ_CAAAHV010000064.1"/>
</dbReference>
<dbReference type="Proteomes" id="UP000255066">
    <property type="component" value="Unassembled WGS sequence"/>
</dbReference>
<accession>A0A378JRF5</accession>
<reference evidence="2 4" key="2">
    <citation type="submission" date="2018-06" db="EMBL/GenBank/DDBJ databases">
        <authorList>
            <consortium name="Pathogen Informatics"/>
            <person name="Doyle S."/>
        </authorList>
    </citation>
    <scope>NUCLEOTIDE SEQUENCE [LARGE SCALE GENOMIC DNA]</scope>
    <source>
        <strain evidence="2 4">NCTC12437</strain>
    </source>
</reference>
<reference evidence="1 3" key="1">
    <citation type="submission" date="2015-11" db="EMBL/GenBank/DDBJ databases">
        <title>Genomic analysis of 38 Legionella species identifies large and diverse effector repertoires.</title>
        <authorList>
            <person name="Burstein D."/>
            <person name="Amaro F."/>
            <person name="Zusman T."/>
            <person name="Lifshitz Z."/>
            <person name="Cohen O."/>
            <person name="Gilbert J.A."/>
            <person name="Pupko T."/>
            <person name="Shuman H.A."/>
            <person name="Segal G."/>
        </authorList>
    </citation>
    <scope>NUCLEOTIDE SEQUENCE [LARGE SCALE GENOMIC DNA]</scope>
    <source>
        <strain evidence="1 3">CDC#1407-AL-14</strain>
    </source>
</reference>
<name>A0A378JRF5_9GAMM</name>
<sequence length="78" mass="9031">MTLISGIENEYRPSILKCAFANGDRLALLEDEETRKALLTIIRNGSTLIWHYVNLHEEYDFTQDMLFNMDKILALKVA</sequence>
<proteinExistence type="predicted"/>
<dbReference type="AlphaFoldDB" id="A0A378JRF5"/>
<evidence type="ECO:0000313" key="1">
    <source>
        <dbReference type="EMBL" id="KTC75705.1"/>
    </source>
</evidence>
<dbReference type="EMBL" id="UGNW01000002">
    <property type="protein sequence ID" value="STX60956.1"/>
    <property type="molecule type" value="Genomic_DNA"/>
</dbReference>
<evidence type="ECO:0000313" key="4">
    <source>
        <dbReference type="Proteomes" id="UP000255066"/>
    </source>
</evidence>
<protein>
    <submittedName>
        <fullName evidence="2">Uncharacterized protein</fullName>
    </submittedName>
</protein>
<evidence type="ECO:0000313" key="2">
    <source>
        <dbReference type="EMBL" id="STX60956.1"/>
    </source>
</evidence>
<dbReference type="EMBL" id="LNXT01000002">
    <property type="protein sequence ID" value="KTC75705.1"/>
    <property type="molecule type" value="Genomic_DNA"/>
</dbReference>